<organism evidence="13 14">
    <name type="scientific">Anaerolinea thermophila (strain DSM 14523 / JCM 11388 / NBRC 100420 / UNI-1)</name>
    <dbReference type="NCBI Taxonomy" id="926569"/>
    <lineage>
        <taxon>Bacteria</taxon>
        <taxon>Bacillati</taxon>
        <taxon>Chloroflexota</taxon>
        <taxon>Anaerolineae</taxon>
        <taxon>Anaerolineales</taxon>
        <taxon>Anaerolineaceae</taxon>
        <taxon>Anaerolinea</taxon>
    </lineage>
</organism>
<dbReference type="Proteomes" id="UP000008922">
    <property type="component" value="Chromosome"/>
</dbReference>
<evidence type="ECO:0000256" key="5">
    <source>
        <dbReference type="ARBA" id="ARBA00022741"/>
    </source>
</evidence>
<evidence type="ECO:0000256" key="2">
    <source>
        <dbReference type="ARBA" id="ARBA00012908"/>
    </source>
</evidence>
<dbReference type="CDD" id="cd04241">
    <property type="entry name" value="AAK_FomA-like"/>
    <property type="match status" value="1"/>
</dbReference>
<dbReference type="GO" id="GO:0016114">
    <property type="term" value="P:terpenoid biosynthetic process"/>
    <property type="evidence" value="ECO:0007669"/>
    <property type="project" value="TreeGrafter"/>
</dbReference>
<dbReference type="KEGG" id="atm:ANT_15950"/>
<dbReference type="InterPro" id="IPR024192">
    <property type="entry name" value="Fosfomycin_R_FomA-type"/>
</dbReference>
<dbReference type="Gene3D" id="3.40.1160.10">
    <property type="entry name" value="Acetylglutamate kinase-like"/>
    <property type="match status" value="1"/>
</dbReference>
<evidence type="ECO:0000256" key="11">
    <source>
        <dbReference type="PIRSR" id="PIRSR016496-2"/>
    </source>
</evidence>
<proteinExistence type="inferred from homology"/>
<evidence type="ECO:0000256" key="6">
    <source>
        <dbReference type="ARBA" id="ARBA00022777"/>
    </source>
</evidence>
<dbReference type="STRING" id="926569.ANT_15950"/>
<dbReference type="PANTHER" id="PTHR43654:SF1">
    <property type="entry name" value="ISOPENTENYL PHOSPHATE KINASE"/>
    <property type="match status" value="1"/>
</dbReference>
<dbReference type="GO" id="GO:0005829">
    <property type="term" value="C:cytosol"/>
    <property type="evidence" value="ECO:0007669"/>
    <property type="project" value="TreeGrafter"/>
</dbReference>
<name>E8N5A7_ANATU</name>
<evidence type="ECO:0000256" key="1">
    <source>
        <dbReference type="ARBA" id="ARBA00010540"/>
    </source>
</evidence>
<dbReference type="InParanoid" id="E8N5A7"/>
<keyword evidence="6" id="KW-0418">Kinase</keyword>
<accession>E8N5A7</accession>
<dbReference type="PANTHER" id="PTHR43654">
    <property type="entry name" value="GLUTAMATE 5-KINASE"/>
    <property type="match status" value="1"/>
</dbReference>
<dbReference type="InterPro" id="IPR036393">
    <property type="entry name" value="AceGlu_kinase-like_sf"/>
</dbReference>
<dbReference type="OrthoDB" id="160588at2"/>
<sequence>MSMDSNLTFLKLGGSLITEKDKPRTPRAKIIQQIAWEIREALREIPNLRLIIGHGSGSFGHATAKKYRTREGVYTLEDWYGFVHVWYDARALNQLVIDALFSAGLPVIAFPPSAITFREGKKVQIATQLIQIAIEKGLIPVVQGDVIFDLDQGGTILSTEEVFAELSFHLRPQRILLAGVEEGVWADFPLRHSLVTEISEDTIKSENIQISGSIATDVTGGMAEKVKSMLDLCQRVPGLEVWIFNGLKKGNVLNALRGFPMGTKILSRNS</sequence>
<keyword evidence="4" id="KW-0808">Transferase</keyword>
<comment type="catalytic activity">
    <reaction evidence="9">
        <text>isopentenyl phosphate + ATP = isopentenyl diphosphate + ADP</text>
        <dbReference type="Rhea" id="RHEA:33963"/>
        <dbReference type="ChEBI" id="CHEBI:30616"/>
        <dbReference type="ChEBI" id="CHEBI:65078"/>
        <dbReference type="ChEBI" id="CHEBI:128769"/>
        <dbReference type="ChEBI" id="CHEBI:456216"/>
        <dbReference type="EC" id="2.7.4.26"/>
    </reaction>
</comment>
<dbReference type="AlphaFoldDB" id="E8N5A7"/>
<keyword evidence="8" id="KW-0414">Isoprene biosynthesis</keyword>
<keyword evidence="14" id="KW-1185">Reference proteome</keyword>
<dbReference type="NCBIfam" id="NF040647">
    <property type="entry name" value="IPPK_Arch"/>
    <property type="match status" value="1"/>
</dbReference>
<evidence type="ECO:0000256" key="4">
    <source>
        <dbReference type="ARBA" id="ARBA00022679"/>
    </source>
</evidence>
<keyword evidence="7 10" id="KW-0067">ATP-binding</keyword>
<dbReference type="EC" id="2.7.4.26" evidence="2"/>
<dbReference type="GO" id="GO:0102043">
    <property type="term" value="F:isopentenyl phosphate kinase activity"/>
    <property type="evidence" value="ECO:0007669"/>
    <property type="project" value="UniProtKB-EC"/>
</dbReference>
<feature type="binding site" evidence="10">
    <location>
        <position position="225"/>
    </location>
    <ligand>
        <name>ATP</name>
        <dbReference type="ChEBI" id="CHEBI:30616"/>
    </ligand>
</feature>
<gene>
    <name evidence="13" type="ordered locus">ANT_15950</name>
</gene>
<evidence type="ECO:0000256" key="10">
    <source>
        <dbReference type="PIRSR" id="PIRSR016496-1"/>
    </source>
</evidence>
<feature type="binding site" evidence="10">
    <location>
        <begin position="11"/>
        <end position="15"/>
    </location>
    <ligand>
        <name>ATP</name>
        <dbReference type="ChEBI" id="CHEBI:30616"/>
    </ligand>
</feature>
<feature type="binding site" evidence="10">
    <location>
        <position position="159"/>
    </location>
    <ligand>
        <name>substrate</name>
    </ligand>
</feature>
<evidence type="ECO:0000313" key="13">
    <source>
        <dbReference type="EMBL" id="BAJ63621.1"/>
    </source>
</evidence>
<dbReference type="eggNOG" id="COG1608">
    <property type="taxonomic scope" value="Bacteria"/>
</dbReference>
<dbReference type="SUPFAM" id="SSF53633">
    <property type="entry name" value="Carbamate kinase-like"/>
    <property type="match status" value="1"/>
</dbReference>
<evidence type="ECO:0000313" key="14">
    <source>
        <dbReference type="Proteomes" id="UP000008922"/>
    </source>
</evidence>
<evidence type="ECO:0000256" key="9">
    <source>
        <dbReference type="ARBA" id="ARBA00049063"/>
    </source>
</evidence>
<dbReference type="PIRSF" id="PIRSF016496">
    <property type="entry name" value="Kin_FomA"/>
    <property type="match status" value="1"/>
</dbReference>
<dbReference type="HOGENOM" id="CLU_070213_0_0_0"/>
<evidence type="ECO:0000256" key="3">
    <source>
        <dbReference type="ARBA" id="ARBA00017267"/>
    </source>
</evidence>
<reference evidence="13 14" key="1">
    <citation type="submission" date="2010-12" db="EMBL/GenBank/DDBJ databases">
        <title>Whole genome sequence of Anaerolinea thermophila UNI-1.</title>
        <authorList>
            <person name="Narita-Yamada S."/>
            <person name="Kishi E."/>
            <person name="Watanabe Y."/>
            <person name="Takasaki K."/>
            <person name="Ankai A."/>
            <person name="Oguchi A."/>
            <person name="Fukui S."/>
            <person name="Takahashi M."/>
            <person name="Yashiro I."/>
            <person name="Hosoyama A."/>
            <person name="Sekiguchi Y."/>
            <person name="Hanada S."/>
            <person name="Fujita N."/>
        </authorList>
    </citation>
    <scope>NUCLEOTIDE SEQUENCE [LARGE SCALE GENOMIC DNA]</scope>
    <source>
        <strain evidence="14">DSM 14523 / JCM 11388 / NBRC 100420 / UNI-1</strain>
    </source>
</reference>
<feature type="binding site" evidence="10">
    <location>
        <position position="56"/>
    </location>
    <ligand>
        <name>substrate</name>
    </ligand>
</feature>
<feature type="binding site" evidence="10">
    <location>
        <position position="57"/>
    </location>
    <ligand>
        <name>ATP</name>
        <dbReference type="ChEBI" id="CHEBI:30616"/>
    </ligand>
</feature>
<dbReference type="GO" id="GO:0016301">
    <property type="term" value="F:kinase activity"/>
    <property type="evidence" value="ECO:0007669"/>
    <property type="project" value="UniProtKB-KW"/>
</dbReference>
<evidence type="ECO:0000259" key="12">
    <source>
        <dbReference type="Pfam" id="PF00696"/>
    </source>
</evidence>
<keyword evidence="5 10" id="KW-0547">Nucleotide-binding</keyword>
<feature type="site" description="Transition state stabilizer" evidence="11">
    <location>
        <position position="20"/>
    </location>
</feature>
<dbReference type="GO" id="GO:0005524">
    <property type="term" value="F:ATP binding"/>
    <property type="evidence" value="ECO:0007669"/>
    <property type="project" value="UniProtKB-KW"/>
</dbReference>
<evidence type="ECO:0000256" key="8">
    <source>
        <dbReference type="ARBA" id="ARBA00023229"/>
    </source>
</evidence>
<protein>
    <recommendedName>
        <fullName evidence="3">Isopentenyl phosphate kinase</fullName>
        <ecNumber evidence="2">2.7.4.26</ecNumber>
    </recommendedName>
</protein>
<dbReference type="InterPro" id="IPR001048">
    <property type="entry name" value="Asp/Glu/Uridylate_kinase"/>
</dbReference>
<evidence type="ECO:0000256" key="7">
    <source>
        <dbReference type="ARBA" id="ARBA00022840"/>
    </source>
</evidence>
<feature type="binding site" evidence="10">
    <location>
        <position position="221"/>
    </location>
    <ligand>
        <name>ATP</name>
        <dbReference type="ChEBI" id="CHEBI:30616"/>
    </ligand>
</feature>
<comment type="similarity">
    <text evidence="1">Belongs to the isopentenyl phosphate kinase family.</text>
</comment>
<feature type="domain" description="Aspartate/glutamate/uridylate kinase" evidence="12">
    <location>
        <begin position="7"/>
        <end position="245"/>
    </location>
</feature>
<feature type="binding site" evidence="10">
    <location>
        <position position="61"/>
    </location>
    <ligand>
        <name>substrate</name>
    </ligand>
</feature>
<dbReference type="Pfam" id="PF00696">
    <property type="entry name" value="AA_kinase"/>
    <property type="match status" value="1"/>
</dbReference>
<dbReference type="EMBL" id="AP012029">
    <property type="protein sequence ID" value="BAJ63621.1"/>
    <property type="molecule type" value="Genomic_DNA"/>
</dbReference>